<dbReference type="OrthoDB" id="9779102at2"/>
<evidence type="ECO:0000313" key="2">
    <source>
        <dbReference type="EMBL" id="GAV24219.1"/>
    </source>
</evidence>
<protein>
    <submittedName>
        <fullName evidence="2">Uncharacterized protein</fullName>
    </submittedName>
</protein>
<name>A0A1L8CZC9_9THEO</name>
<evidence type="ECO:0000313" key="3">
    <source>
        <dbReference type="Proteomes" id="UP000187338"/>
    </source>
</evidence>
<evidence type="ECO:0000256" key="1">
    <source>
        <dbReference type="SAM" id="SignalP"/>
    </source>
</evidence>
<dbReference type="AlphaFoldDB" id="A0A1L8CZC9"/>
<comment type="caution">
    <text evidence="2">The sequence shown here is derived from an EMBL/GenBank/DDBJ whole genome shotgun (WGS) entry which is preliminary data.</text>
</comment>
<sequence length="626" mass="71516">MRKKVIALTLTFLMFLSIFTVAYAALQPDYRIYGLYVNGKSSLTINYKYLKNKPTYYALTVTVKASRSPYSKTYESVPVIIQLKDSKGQVLQSAAGKVALKSTASATAKFNLKLVNGTYYVVAYLDQRVTNGLTADQLKTVNAMKFLPDRDMKNNYKSVKVVVTGVTGNDSTLPPVAEMPKVDVKSRQELINAAWEFYKKKFKYPESMSSWAPEARDNYIKYFTQKGNNPIPTDELDNKKAVFYLFKANYTMNGKPLTDEEARLATAYATNTLKYDFYLYQHDLLANDKEHLFKIFGQAACEEYNVYKWNTNILTLDQINKNIRDFTGTKTTFIPYPYTATNEPETKAEAIYKENRLWPFGKTGWISQYVYELQKDNLRLGDNLLQDYVYITDYELTPGKDQLKSITVRGFLSPHRVKMVFDKPVNVILDLTDYFAEKTWQDLKTKPKNEVLVYKGTVYPWEEYGKQDPDVLVKVMETLKNNKVPVYVNPLTANTSDLTENLHYDLQNSGYYDSGHLRTIYDPTGTKIALSWTLNQYDGTYGQFKRGANGIAIKVGFNMTAGGGYDTTFQTLHETSDLTGFPTYLLQPKGGVNYVQLVNDTNHIEWKGNGGYAVPWYAEITVFNPY</sequence>
<proteinExistence type="predicted"/>
<dbReference type="EMBL" id="BDJL01000001">
    <property type="protein sequence ID" value="GAV24219.1"/>
    <property type="molecule type" value="Genomic_DNA"/>
</dbReference>
<dbReference type="RefSeq" id="WP_075864430.1">
    <property type="nucleotide sequence ID" value="NZ_BDJL01000001.1"/>
</dbReference>
<gene>
    <name evidence="2" type="ORF">ciss_01520</name>
</gene>
<organism evidence="2 3">
    <name type="scientific">Carboxydothermus islandicus</name>
    <dbReference type="NCBI Taxonomy" id="661089"/>
    <lineage>
        <taxon>Bacteria</taxon>
        <taxon>Bacillati</taxon>
        <taxon>Bacillota</taxon>
        <taxon>Clostridia</taxon>
        <taxon>Thermoanaerobacterales</taxon>
        <taxon>Thermoanaerobacteraceae</taxon>
        <taxon>Carboxydothermus</taxon>
    </lineage>
</organism>
<dbReference type="Proteomes" id="UP000187338">
    <property type="component" value="Unassembled WGS sequence"/>
</dbReference>
<reference evidence="3" key="1">
    <citation type="submission" date="2016-12" db="EMBL/GenBank/DDBJ databases">
        <title>Draft Genome Sequences od Carboxydothermus pertinax and islandicus, Hydrogenogenic Carboxydotrophic Bacteria.</title>
        <authorList>
            <person name="Fukuyama Y."/>
            <person name="Ohmae K."/>
            <person name="Yoneda Y."/>
            <person name="Yoshida T."/>
            <person name="Sako Y."/>
        </authorList>
    </citation>
    <scope>NUCLEOTIDE SEQUENCE [LARGE SCALE GENOMIC DNA]</scope>
    <source>
        <strain evidence="3">SET</strain>
    </source>
</reference>
<keyword evidence="3" id="KW-1185">Reference proteome</keyword>
<keyword evidence="1" id="KW-0732">Signal</keyword>
<accession>A0A1L8CZC9</accession>
<feature type="signal peptide" evidence="1">
    <location>
        <begin position="1"/>
        <end position="24"/>
    </location>
</feature>
<feature type="chain" id="PRO_5012747215" evidence="1">
    <location>
        <begin position="25"/>
        <end position="626"/>
    </location>
</feature>